<proteinExistence type="inferred from homology"/>
<feature type="transmembrane region" description="Helical" evidence="6">
    <location>
        <begin position="177"/>
        <end position="197"/>
    </location>
</feature>
<dbReference type="AlphaFoldDB" id="A0A2R6R7G7"/>
<evidence type="ECO:0000256" key="1">
    <source>
        <dbReference type="ARBA" id="ARBA00004141"/>
    </source>
</evidence>
<dbReference type="OMA" id="SSWFVIQ"/>
<evidence type="ECO:0000259" key="7">
    <source>
        <dbReference type="Pfam" id="PF00892"/>
    </source>
</evidence>
<keyword evidence="3 6" id="KW-0812">Transmembrane</keyword>
<comment type="similarity">
    <text evidence="2 6">Belongs to the drug/metabolite transporter (DMT) superfamily. Plant drug/metabolite exporter (P-DME) (TC 2.A.7.4) family.</text>
</comment>
<sequence length="357" mass="39425">MDCCEQWKPFIAMVAVDFALAVVNILLKKVLNEGISHLLIITYRQSISAIFLAPVAYFWERKGRPKLTVLILCHLFFSALVGATLTQYFFLLGLQYTSATFTCSFINMVPVNTFIMALPFGLEKVNMKNKGGRAKILGMLVSVGGALILTLYKGIPLTKSPSARAIVHKRHHGTKRWAIGSIVLTAGSIMWSSWFLMQAKIGKRYPCQYSSTALMSFFSAVQSAILVLITDWNASKWTIKGKFEITTVVYAGIVGSGLCYVVMSWCVKQRGPVFTAAFSPFIQAFVAVFDISILHEEVHIGSVLGSTLVVAGMYILLWGKSNEAEDCVTKHLPITREDEDCSQLSHVKSVPSNLNST</sequence>
<dbReference type="GO" id="GO:0016020">
    <property type="term" value="C:membrane"/>
    <property type="evidence" value="ECO:0007669"/>
    <property type="project" value="UniProtKB-SubCell"/>
</dbReference>
<feature type="transmembrane region" description="Helical" evidence="6">
    <location>
        <begin position="134"/>
        <end position="152"/>
    </location>
</feature>
<feature type="transmembrane region" description="Helical" evidence="6">
    <location>
        <begin position="71"/>
        <end position="90"/>
    </location>
</feature>
<dbReference type="InParanoid" id="A0A2R6R7G7"/>
<keyword evidence="4 6" id="KW-1133">Transmembrane helix</keyword>
<feature type="transmembrane region" description="Helical" evidence="6">
    <location>
        <begin position="274"/>
        <end position="294"/>
    </location>
</feature>
<dbReference type="GO" id="GO:0022857">
    <property type="term" value="F:transmembrane transporter activity"/>
    <property type="evidence" value="ECO:0007669"/>
    <property type="project" value="InterPro"/>
</dbReference>
<keyword evidence="5 6" id="KW-0472">Membrane</keyword>
<dbReference type="InterPro" id="IPR000620">
    <property type="entry name" value="EamA_dom"/>
</dbReference>
<feature type="transmembrane region" description="Helical" evidence="6">
    <location>
        <begin position="249"/>
        <end position="267"/>
    </location>
</feature>
<keyword evidence="9" id="KW-1185">Reference proteome</keyword>
<accession>A0A2R6R7G7</accession>
<comment type="subcellular location">
    <subcellularLocation>
        <location evidence="1 6">Membrane</location>
        <topology evidence="1 6">Multi-pass membrane protein</topology>
    </subcellularLocation>
</comment>
<feature type="transmembrane region" description="Helical" evidence="6">
    <location>
        <begin position="300"/>
        <end position="317"/>
    </location>
</feature>
<evidence type="ECO:0000313" key="9">
    <source>
        <dbReference type="Proteomes" id="UP000241394"/>
    </source>
</evidence>
<dbReference type="Gramene" id="PSS23498">
    <property type="protein sequence ID" value="PSS23498"/>
    <property type="gene ID" value="CEY00_Acc08322"/>
</dbReference>
<dbReference type="OrthoDB" id="1728340at2759"/>
<organism evidence="8 9">
    <name type="scientific">Actinidia chinensis var. chinensis</name>
    <name type="common">Chinese soft-hair kiwi</name>
    <dbReference type="NCBI Taxonomy" id="1590841"/>
    <lineage>
        <taxon>Eukaryota</taxon>
        <taxon>Viridiplantae</taxon>
        <taxon>Streptophyta</taxon>
        <taxon>Embryophyta</taxon>
        <taxon>Tracheophyta</taxon>
        <taxon>Spermatophyta</taxon>
        <taxon>Magnoliopsida</taxon>
        <taxon>eudicotyledons</taxon>
        <taxon>Gunneridae</taxon>
        <taxon>Pentapetalae</taxon>
        <taxon>asterids</taxon>
        <taxon>Ericales</taxon>
        <taxon>Actinidiaceae</taxon>
        <taxon>Actinidia</taxon>
    </lineage>
</organism>
<feature type="domain" description="EamA" evidence="7">
    <location>
        <begin position="179"/>
        <end position="317"/>
    </location>
</feature>
<comment type="caution">
    <text evidence="8">The sequence shown here is derived from an EMBL/GenBank/DDBJ whole genome shotgun (WGS) entry which is preliminary data.</text>
</comment>
<evidence type="ECO:0000256" key="3">
    <source>
        <dbReference type="ARBA" id="ARBA00022692"/>
    </source>
</evidence>
<protein>
    <recommendedName>
        <fullName evidence="6">WAT1-related protein</fullName>
    </recommendedName>
</protein>
<dbReference type="InterPro" id="IPR037185">
    <property type="entry name" value="EmrE-like"/>
</dbReference>
<dbReference type="Proteomes" id="UP000241394">
    <property type="component" value="Chromosome LG8"/>
</dbReference>
<evidence type="ECO:0000256" key="2">
    <source>
        <dbReference type="ARBA" id="ARBA00007635"/>
    </source>
</evidence>
<evidence type="ECO:0000256" key="5">
    <source>
        <dbReference type="ARBA" id="ARBA00023136"/>
    </source>
</evidence>
<dbReference type="PANTHER" id="PTHR31218">
    <property type="entry name" value="WAT1-RELATED PROTEIN"/>
    <property type="match status" value="1"/>
</dbReference>
<evidence type="ECO:0000313" key="8">
    <source>
        <dbReference type="EMBL" id="PSS23498.1"/>
    </source>
</evidence>
<evidence type="ECO:0000256" key="6">
    <source>
        <dbReference type="RuleBase" id="RU363077"/>
    </source>
</evidence>
<feature type="transmembrane region" description="Helical" evidence="6">
    <location>
        <begin position="7"/>
        <end position="27"/>
    </location>
</feature>
<feature type="domain" description="EamA" evidence="7">
    <location>
        <begin position="11"/>
        <end position="150"/>
    </location>
</feature>
<dbReference type="Pfam" id="PF00892">
    <property type="entry name" value="EamA"/>
    <property type="match status" value="2"/>
</dbReference>
<reference evidence="8 9" key="1">
    <citation type="submission" date="2017-07" db="EMBL/GenBank/DDBJ databases">
        <title>An improved, manually edited Actinidia chinensis var. chinensis (kiwifruit) genome highlights the challenges associated with draft genomes and gene prediction in plants.</title>
        <authorList>
            <person name="Pilkington S."/>
            <person name="Crowhurst R."/>
            <person name="Hilario E."/>
            <person name="Nardozza S."/>
            <person name="Fraser L."/>
            <person name="Peng Y."/>
            <person name="Gunaseelan K."/>
            <person name="Simpson R."/>
            <person name="Tahir J."/>
            <person name="Deroles S."/>
            <person name="Templeton K."/>
            <person name="Luo Z."/>
            <person name="Davy M."/>
            <person name="Cheng C."/>
            <person name="Mcneilage M."/>
            <person name="Scaglione D."/>
            <person name="Liu Y."/>
            <person name="Zhang Q."/>
            <person name="Datson P."/>
            <person name="De Silva N."/>
            <person name="Gardiner S."/>
            <person name="Bassett H."/>
            <person name="Chagne D."/>
            <person name="Mccallum J."/>
            <person name="Dzierzon H."/>
            <person name="Deng C."/>
            <person name="Wang Y.-Y."/>
            <person name="Barron N."/>
            <person name="Manako K."/>
            <person name="Bowen J."/>
            <person name="Foster T."/>
            <person name="Erridge Z."/>
            <person name="Tiffin H."/>
            <person name="Waite C."/>
            <person name="Davies K."/>
            <person name="Grierson E."/>
            <person name="Laing W."/>
            <person name="Kirk R."/>
            <person name="Chen X."/>
            <person name="Wood M."/>
            <person name="Montefiori M."/>
            <person name="Brummell D."/>
            <person name="Schwinn K."/>
            <person name="Catanach A."/>
            <person name="Fullerton C."/>
            <person name="Li D."/>
            <person name="Meiyalaghan S."/>
            <person name="Nieuwenhuizen N."/>
            <person name="Read N."/>
            <person name="Prakash R."/>
            <person name="Hunter D."/>
            <person name="Zhang H."/>
            <person name="Mckenzie M."/>
            <person name="Knabel M."/>
            <person name="Harris A."/>
            <person name="Allan A."/>
            <person name="Chen A."/>
            <person name="Janssen B."/>
            <person name="Plunkett B."/>
            <person name="Dwamena C."/>
            <person name="Voogd C."/>
            <person name="Leif D."/>
            <person name="Lafferty D."/>
            <person name="Souleyre E."/>
            <person name="Varkonyi-Gasic E."/>
            <person name="Gambi F."/>
            <person name="Hanley J."/>
            <person name="Yao J.-L."/>
            <person name="Cheung J."/>
            <person name="David K."/>
            <person name="Warren B."/>
            <person name="Marsh K."/>
            <person name="Snowden K."/>
            <person name="Lin-Wang K."/>
            <person name="Brian L."/>
            <person name="Martinez-Sanchez M."/>
            <person name="Wang M."/>
            <person name="Ileperuma N."/>
            <person name="Macnee N."/>
            <person name="Campin R."/>
            <person name="Mcatee P."/>
            <person name="Drummond R."/>
            <person name="Espley R."/>
            <person name="Ireland H."/>
            <person name="Wu R."/>
            <person name="Atkinson R."/>
            <person name="Karunairetnam S."/>
            <person name="Bulley S."/>
            <person name="Chunkath S."/>
            <person name="Hanley Z."/>
            <person name="Storey R."/>
            <person name="Thrimawithana A."/>
            <person name="Thomson S."/>
            <person name="David C."/>
            <person name="Testolin R."/>
        </authorList>
    </citation>
    <scope>NUCLEOTIDE SEQUENCE [LARGE SCALE GENOMIC DNA]</scope>
    <source>
        <strain evidence="9">cv. Red5</strain>
        <tissue evidence="8">Young leaf</tissue>
    </source>
</reference>
<evidence type="ECO:0000256" key="4">
    <source>
        <dbReference type="ARBA" id="ARBA00022989"/>
    </source>
</evidence>
<name>A0A2R6R7G7_ACTCC</name>
<feature type="transmembrane region" description="Helical" evidence="6">
    <location>
        <begin position="96"/>
        <end position="122"/>
    </location>
</feature>
<dbReference type="SUPFAM" id="SSF103481">
    <property type="entry name" value="Multidrug resistance efflux transporter EmrE"/>
    <property type="match status" value="2"/>
</dbReference>
<dbReference type="InterPro" id="IPR030184">
    <property type="entry name" value="WAT1-related"/>
</dbReference>
<feature type="transmembrane region" description="Helical" evidence="6">
    <location>
        <begin position="209"/>
        <end position="229"/>
    </location>
</feature>
<reference evidence="9" key="2">
    <citation type="journal article" date="2018" name="BMC Genomics">
        <title>A manually annotated Actinidia chinensis var. chinensis (kiwifruit) genome highlights the challenges associated with draft genomes and gene prediction in plants.</title>
        <authorList>
            <person name="Pilkington S.M."/>
            <person name="Crowhurst R."/>
            <person name="Hilario E."/>
            <person name="Nardozza S."/>
            <person name="Fraser L."/>
            <person name="Peng Y."/>
            <person name="Gunaseelan K."/>
            <person name="Simpson R."/>
            <person name="Tahir J."/>
            <person name="Deroles S.C."/>
            <person name="Templeton K."/>
            <person name="Luo Z."/>
            <person name="Davy M."/>
            <person name="Cheng C."/>
            <person name="McNeilage M."/>
            <person name="Scaglione D."/>
            <person name="Liu Y."/>
            <person name="Zhang Q."/>
            <person name="Datson P."/>
            <person name="De Silva N."/>
            <person name="Gardiner S.E."/>
            <person name="Bassett H."/>
            <person name="Chagne D."/>
            <person name="McCallum J."/>
            <person name="Dzierzon H."/>
            <person name="Deng C."/>
            <person name="Wang Y.Y."/>
            <person name="Barron L."/>
            <person name="Manako K."/>
            <person name="Bowen J."/>
            <person name="Foster T.M."/>
            <person name="Erridge Z.A."/>
            <person name="Tiffin H."/>
            <person name="Waite C.N."/>
            <person name="Davies K.M."/>
            <person name="Grierson E.P."/>
            <person name="Laing W.A."/>
            <person name="Kirk R."/>
            <person name="Chen X."/>
            <person name="Wood M."/>
            <person name="Montefiori M."/>
            <person name="Brummell D.A."/>
            <person name="Schwinn K.E."/>
            <person name="Catanach A."/>
            <person name="Fullerton C."/>
            <person name="Li D."/>
            <person name="Meiyalaghan S."/>
            <person name="Nieuwenhuizen N."/>
            <person name="Read N."/>
            <person name="Prakash R."/>
            <person name="Hunter D."/>
            <person name="Zhang H."/>
            <person name="McKenzie M."/>
            <person name="Knabel M."/>
            <person name="Harris A."/>
            <person name="Allan A.C."/>
            <person name="Gleave A."/>
            <person name="Chen A."/>
            <person name="Janssen B.J."/>
            <person name="Plunkett B."/>
            <person name="Ampomah-Dwamena C."/>
            <person name="Voogd C."/>
            <person name="Leif D."/>
            <person name="Lafferty D."/>
            <person name="Souleyre E.J.F."/>
            <person name="Varkonyi-Gasic E."/>
            <person name="Gambi F."/>
            <person name="Hanley J."/>
            <person name="Yao J.L."/>
            <person name="Cheung J."/>
            <person name="David K.M."/>
            <person name="Warren B."/>
            <person name="Marsh K."/>
            <person name="Snowden K.C."/>
            <person name="Lin-Wang K."/>
            <person name="Brian L."/>
            <person name="Martinez-Sanchez M."/>
            <person name="Wang M."/>
            <person name="Ileperuma N."/>
            <person name="Macnee N."/>
            <person name="Campin R."/>
            <person name="McAtee P."/>
            <person name="Drummond R.S.M."/>
            <person name="Espley R.V."/>
            <person name="Ireland H.S."/>
            <person name="Wu R."/>
            <person name="Atkinson R.G."/>
            <person name="Karunairetnam S."/>
            <person name="Bulley S."/>
            <person name="Chunkath S."/>
            <person name="Hanley Z."/>
            <person name="Storey R."/>
            <person name="Thrimawithana A.H."/>
            <person name="Thomson S."/>
            <person name="David C."/>
            <person name="Testolin R."/>
            <person name="Huang H."/>
            <person name="Hellens R.P."/>
            <person name="Schaffer R.J."/>
        </authorList>
    </citation>
    <scope>NUCLEOTIDE SEQUENCE [LARGE SCALE GENOMIC DNA]</scope>
    <source>
        <strain evidence="9">cv. Red5</strain>
    </source>
</reference>
<gene>
    <name evidence="8" type="ORF">CEY00_Acc08322</name>
</gene>
<dbReference type="EMBL" id="NKQK01000008">
    <property type="protein sequence ID" value="PSS23498.1"/>
    <property type="molecule type" value="Genomic_DNA"/>
</dbReference>